<gene>
    <name evidence="2" type="ORF">PECUL_23A056297</name>
</gene>
<feature type="compositionally biased region" description="Polar residues" evidence="1">
    <location>
        <begin position="17"/>
        <end position="41"/>
    </location>
</feature>
<evidence type="ECO:0000313" key="3">
    <source>
        <dbReference type="Proteomes" id="UP001295444"/>
    </source>
</evidence>
<proteinExistence type="predicted"/>
<feature type="region of interest" description="Disordered" evidence="1">
    <location>
        <begin position="1"/>
        <end position="91"/>
    </location>
</feature>
<protein>
    <submittedName>
        <fullName evidence="2">Uncharacterized protein</fullName>
    </submittedName>
</protein>
<accession>A0AAD1VQZ1</accession>
<evidence type="ECO:0000256" key="1">
    <source>
        <dbReference type="SAM" id="MobiDB-lite"/>
    </source>
</evidence>
<feature type="non-terminal residue" evidence="2">
    <location>
        <position position="1"/>
    </location>
</feature>
<feature type="compositionally biased region" description="Polar residues" evidence="1">
    <location>
        <begin position="53"/>
        <end position="80"/>
    </location>
</feature>
<dbReference type="Proteomes" id="UP001295444">
    <property type="component" value="Chromosome 02"/>
</dbReference>
<keyword evidence="3" id="KW-1185">Reference proteome</keyword>
<name>A0AAD1VQZ1_PELCU</name>
<dbReference type="EMBL" id="OW240913">
    <property type="protein sequence ID" value="CAH2246834.1"/>
    <property type="molecule type" value="Genomic_DNA"/>
</dbReference>
<evidence type="ECO:0000313" key="2">
    <source>
        <dbReference type="EMBL" id="CAH2246834.1"/>
    </source>
</evidence>
<sequence length="118" mass="12616">GRKTTSPRTPGLPHGNPRQSGTVSWLSDGTGTLSPPVTAYQTRLEPPMRRMSQRLTLAPTSSNHDIGQMLASTSKTQGKTPQRHELPLDPTTKGAIKAIAKASPGTETPVTKLDIHDL</sequence>
<dbReference type="AlphaFoldDB" id="A0AAD1VQZ1"/>
<organism evidence="2 3">
    <name type="scientific">Pelobates cultripes</name>
    <name type="common">Western spadefoot toad</name>
    <dbReference type="NCBI Taxonomy" id="61616"/>
    <lineage>
        <taxon>Eukaryota</taxon>
        <taxon>Metazoa</taxon>
        <taxon>Chordata</taxon>
        <taxon>Craniata</taxon>
        <taxon>Vertebrata</taxon>
        <taxon>Euteleostomi</taxon>
        <taxon>Amphibia</taxon>
        <taxon>Batrachia</taxon>
        <taxon>Anura</taxon>
        <taxon>Pelobatoidea</taxon>
        <taxon>Pelobatidae</taxon>
        <taxon>Pelobates</taxon>
    </lineage>
</organism>
<reference evidence="2" key="1">
    <citation type="submission" date="2022-03" db="EMBL/GenBank/DDBJ databases">
        <authorList>
            <person name="Alioto T."/>
            <person name="Alioto T."/>
            <person name="Gomez Garrido J."/>
        </authorList>
    </citation>
    <scope>NUCLEOTIDE SEQUENCE</scope>
</reference>